<reference evidence="1 2" key="1">
    <citation type="submission" date="2019-07" db="EMBL/GenBank/DDBJ databases">
        <title>New species of Amycolatopsis and Streptomyces.</title>
        <authorList>
            <person name="Duangmal K."/>
            <person name="Teo W.F.A."/>
            <person name="Lipun K."/>
        </authorList>
    </citation>
    <scope>NUCLEOTIDE SEQUENCE [LARGE SCALE GENOMIC DNA]</scope>
    <source>
        <strain evidence="1 2">TISTR 2346</strain>
    </source>
</reference>
<protein>
    <submittedName>
        <fullName evidence="1">Ferrous iron transport protein A</fullName>
    </submittedName>
</protein>
<name>A0A5N8W1R2_9ACTN</name>
<accession>A0A5N8W1R2</accession>
<evidence type="ECO:0000313" key="1">
    <source>
        <dbReference type="EMBL" id="MPY40806.1"/>
    </source>
</evidence>
<dbReference type="AlphaFoldDB" id="A0A5N8W1R2"/>
<sequence length="100" mass="11087">MADLPESRTLSAGSRVTVVKDPAWDGPWRNEFGGTIDAVSAPVPVDHPHAYDGELEYWVVFDAPQYDSDGCGPYRKARIWGRYLRSEAAPPLHRGPARHA</sequence>
<organism evidence="1 2">
    <name type="scientific">Streptomyces phyllanthi</name>
    <dbReference type="NCBI Taxonomy" id="1803180"/>
    <lineage>
        <taxon>Bacteria</taxon>
        <taxon>Bacillati</taxon>
        <taxon>Actinomycetota</taxon>
        <taxon>Actinomycetes</taxon>
        <taxon>Kitasatosporales</taxon>
        <taxon>Streptomycetaceae</taxon>
        <taxon>Streptomyces</taxon>
    </lineage>
</organism>
<dbReference type="EMBL" id="VJZE01000069">
    <property type="protein sequence ID" value="MPY40806.1"/>
    <property type="molecule type" value="Genomic_DNA"/>
</dbReference>
<dbReference type="Proteomes" id="UP000326979">
    <property type="component" value="Unassembled WGS sequence"/>
</dbReference>
<gene>
    <name evidence="1" type="ORF">FNH04_13100</name>
</gene>
<comment type="caution">
    <text evidence="1">The sequence shown here is derived from an EMBL/GenBank/DDBJ whole genome shotgun (WGS) entry which is preliminary data.</text>
</comment>
<evidence type="ECO:0000313" key="2">
    <source>
        <dbReference type="Proteomes" id="UP000326979"/>
    </source>
</evidence>
<dbReference type="OrthoDB" id="3543799at2"/>
<proteinExistence type="predicted"/>
<keyword evidence="2" id="KW-1185">Reference proteome</keyword>